<feature type="coiled-coil region" evidence="7">
    <location>
        <begin position="917"/>
        <end position="947"/>
    </location>
</feature>
<dbReference type="PANTHER" id="PTHR19853">
    <property type="entry name" value="WD REPEAT CONTAINING PROTEIN 3 WDR3"/>
    <property type="match status" value="1"/>
</dbReference>
<proteinExistence type="inferred from homology"/>
<feature type="repeat" description="WD" evidence="6">
    <location>
        <begin position="161"/>
        <end position="201"/>
    </location>
</feature>
<dbReference type="SMART" id="SM00320">
    <property type="entry name" value="WD40"/>
    <property type="match status" value="12"/>
</dbReference>
<evidence type="ECO:0000256" key="1">
    <source>
        <dbReference type="ARBA" id="ARBA00004604"/>
    </source>
</evidence>
<dbReference type="FunFam" id="2.130.10.10:FF:000157">
    <property type="entry name" value="WD repeat domain 3"/>
    <property type="match status" value="1"/>
</dbReference>
<dbReference type="Proteomes" id="UP000306954">
    <property type="component" value="Unassembled WGS sequence"/>
</dbReference>
<feature type="repeat" description="WD" evidence="6">
    <location>
        <begin position="587"/>
        <end position="628"/>
    </location>
</feature>
<dbReference type="GO" id="GO:0034388">
    <property type="term" value="C:Pwp2p-containing subcomplex of 90S preribosome"/>
    <property type="evidence" value="ECO:0007669"/>
    <property type="project" value="TreeGrafter"/>
</dbReference>
<feature type="domain" description="Small-subunit processome Utp12" evidence="8">
    <location>
        <begin position="805"/>
        <end position="908"/>
    </location>
</feature>
<feature type="repeat" description="WD" evidence="6">
    <location>
        <begin position="119"/>
        <end position="151"/>
    </location>
</feature>
<feature type="repeat" description="WD" evidence="6">
    <location>
        <begin position="629"/>
        <end position="670"/>
    </location>
</feature>
<feature type="repeat" description="WD" evidence="6">
    <location>
        <begin position="671"/>
        <end position="703"/>
    </location>
</feature>
<keyword evidence="7" id="KW-0175">Coiled coil</keyword>
<evidence type="ECO:0000313" key="9">
    <source>
        <dbReference type="EMBL" id="TIB07359.1"/>
    </source>
</evidence>
<dbReference type="FunFam" id="2.130.10.10:FF:000178">
    <property type="entry name" value="WD repeat domain 3"/>
    <property type="match status" value="1"/>
</dbReference>
<dbReference type="PRINTS" id="PR00320">
    <property type="entry name" value="GPROTEINBRPT"/>
</dbReference>
<evidence type="ECO:0000256" key="5">
    <source>
        <dbReference type="ARBA" id="ARBA00038229"/>
    </source>
</evidence>
<dbReference type="InterPro" id="IPR001680">
    <property type="entry name" value="WD40_rpt"/>
</dbReference>
<organism evidence="9 10">
    <name type="scientific">Wallemia ichthyophaga</name>
    <dbReference type="NCBI Taxonomy" id="245174"/>
    <lineage>
        <taxon>Eukaryota</taxon>
        <taxon>Fungi</taxon>
        <taxon>Dikarya</taxon>
        <taxon>Basidiomycota</taxon>
        <taxon>Wallemiomycotina</taxon>
        <taxon>Wallemiomycetes</taxon>
        <taxon>Wallemiales</taxon>
        <taxon>Wallemiaceae</taxon>
        <taxon>Wallemia</taxon>
    </lineage>
</organism>
<evidence type="ECO:0000256" key="2">
    <source>
        <dbReference type="ARBA" id="ARBA00022574"/>
    </source>
</evidence>
<evidence type="ECO:0000256" key="3">
    <source>
        <dbReference type="ARBA" id="ARBA00022737"/>
    </source>
</evidence>
<keyword evidence="3" id="KW-0677">Repeat</keyword>
<gene>
    <name evidence="9" type="ORF">E3P90_04097</name>
</gene>
<dbReference type="InterPro" id="IPR015943">
    <property type="entry name" value="WD40/YVTN_repeat-like_dom_sf"/>
</dbReference>
<protein>
    <recommendedName>
        <fullName evidence="8">Small-subunit processome Utp12 domain-containing protein</fullName>
    </recommendedName>
</protein>
<keyword evidence="4" id="KW-0539">Nucleus</keyword>
<dbReference type="InterPro" id="IPR019775">
    <property type="entry name" value="WD40_repeat_CS"/>
</dbReference>
<name>A0A4T0HSG8_WALIC</name>
<dbReference type="Pfam" id="PF04003">
    <property type="entry name" value="Utp12"/>
    <property type="match status" value="1"/>
</dbReference>
<dbReference type="Pfam" id="PF25173">
    <property type="entry name" value="Beta-prop_WDR3_1st"/>
    <property type="match status" value="1"/>
</dbReference>
<evidence type="ECO:0000256" key="4">
    <source>
        <dbReference type="ARBA" id="ARBA00023242"/>
    </source>
</evidence>
<dbReference type="Gene3D" id="2.130.10.10">
    <property type="entry name" value="YVTN repeat-like/Quinoprotein amine dehydrogenase"/>
    <property type="match status" value="3"/>
</dbReference>
<dbReference type="AlphaFoldDB" id="A0A4T0HSG8"/>
<dbReference type="GO" id="GO:0032040">
    <property type="term" value="C:small-subunit processome"/>
    <property type="evidence" value="ECO:0007669"/>
    <property type="project" value="TreeGrafter"/>
</dbReference>
<reference evidence="9 10" key="1">
    <citation type="submission" date="2019-03" db="EMBL/GenBank/DDBJ databases">
        <title>Sequencing 23 genomes of Wallemia ichthyophaga.</title>
        <authorList>
            <person name="Gostincar C."/>
        </authorList>
    </citation>
    <scope>NUCLEOTIDE SEQUENCE [LARGE SCALE GENOMIC DNA]</scope>
    <source>
        <strain evidence="9 10">EXF-8621</strain>
    </source>
</reference>
<dbReference type="InterPro" id="IPR020472">
    <property type="entry name" value="WD40_PAC1"/>
</dbReference>
<keyword evidence="2 6" id="KW-0853">WD repeat</keyword>
<dbReference type="GO" id="GO:0030490">
    <property type="term" value="P:maturation of SSU-rRNA"/>
    <property type="evidence" value="ECO:0007669"/>
    <property type="project" value="TreeGrafter"/>
</dbReference>
<sequence>MEICLKYHSQPYSFVTNDSCCQCQRNYSRHAPTKAFGLIFNSPSNVHYQTSTKLAYLPALEDVLVWDIKSATLQSEWHETGCTAQVTQLSPNPANNSFAVGYSDGSIRIWQNNAANITFNGHKSPITSLEWDFEGIRLISGSKDTNIIVWDTLAEQGLTRLKGHKDAINTLHFISQNHLISTSNDTFIKLWDLNTQHCLQTLIGHRSPVTTSTLTSDLSLLASGSSDGEIRLWSINHENLHEGLSQDDNGDFIKFINHISTLPTHTINRKRISQLAFHDSLPFLAILSSDRSLEVLRLRTEEEIKSKMARRRRRNKDKGKATHDDSSVINVTMNDRLTPYLVVHSHSKIKSFSFPPLPSNFDPKAPAQVLLALANNAVELHAIPAPTKKTADEREPEAYRLHSLDLPGHRADIRALALSSDDQLLASASNGQLKVWNMKTQACLRTIDCGYAISVAFLPGNRSIVIGTKSGNLQLYDLISSTQIADVDAHDNTIYAIDIAPSKTSLVTASGDKDVKFWDITEVERDSDVVENQKVKSVGIVHTRTLKMTDEVLAVKHSPDNRYIAVSLLDSTVKIFFNDSLKFYLSLYGHKLPVLSMDISHDSKLIITSSADKNIKIWGLDFGDCRKSLFGHDSSVMQVQFEADSHRFWSTSKDATVAYWDGDKFEQIQKLYGHQGEIWALVTSKDGQFLVTGSHDKSLRVWEKLDEPLFLEEEREKALEELYEADLADEDVGKDQNDQVEADNVHKATSETLMAGEKIIEAIEISDEDINALNDYNNLSQVDKDKVGGPPTRHAQFVALGNPTPDEYLLKFVLEKISPPDLHDALLVLPFSHVISLLRYLETWSEKGWNIGLVARILFFLLKTHHHQIVANRVMRNTMIGLKDSLRKRLNEQKSVVGFNLAALKVIRRAHDADRIAKYLEEEDMDEERANQRLKAEEEALMNAGKKRKRIIL</sequence>
<evidence type="ECO:0000256" key="6">
    <source>
        <dbReference type="PROSITE-ProRule" id="PRU00221"/>
    </source>
</evidence>
<dbReference type="Pfam" id="PF25172">
    <property type="entry name" value="Beta-prop_WDR3_2nd"/>
    <property type="match status" value="1"/>
</dbReference>
<dbReference type="PROSITE" id="PS50294">
    <property type="entry name" value="WD_REPEATS_REGION"/>
    <property type="match status" value="8"/>
</dbReference>
<feature type="repeat" description="WD" evidence="6">
    <location>
        <begin position="487"/>
        <end position="528"/>
    </location>
</feature>
<dbReference type="InterPro" id="IPR007148">
    <property type="entry name" value="SSU_processome_Utp12"/>
</dbReference>
<comment type="caution">
    <text evidence="9">The sequence shown here is derived from an EMBL/GenBank/DDBJ whole genome shotgun (WGS) entry which is preliminary data.</text>
</comment>
<dbReference type="PANTHER" id="PTHR19853:SF0">
    <property type="entry name" value="WD REPEAT-CONTAINING PROTEIN 3"/>
    <property type="match status" value="1"/>
</dbReference>
<accession>A0A4T0HSG8</accession>
<dbReference type="CDD" id="cd00200">
    <property type="entry name" value="WD40"/>
    <property type="match status" value="2"/>
</dbReference>
<dbReference type="InterPro" id="IPR051570">
    <property type="entry name" value="TBC1_cilium_biogenesis"/>
</dbReference>
<dbReference type="SUPFAM" id="SSF50978">
    <property type="entry name" value="WD40 repeat-like"/>
    <property type="match status" value="2"/>
</dbReference>
<dbReference type="InterPro" id="IPR036322">
    <property type="entry name" value="WD40_repeat_dom_sf"/>
</dbReference>
<evidence type="ECO:0000313" key="10">
    <source>
        <dbReference type="Proteomes" id="UP000306954"/>
    </source>
</evidence>
<feature type="repeat" description="WD" evidence="6">
    <location>
        <begin position="202"/>
        <end position="236"/>
    </location>
</feature>
<dbReference type="PROSITE" id="PS00678">
    <property type="entry name" value="WD_REPEATS_1"/>
    <property type="match status" value="3"/>
</dbReference>
<feature type="repeat" description="WD" evidence="6">
    <location>
        <begin position="79"/>
        <end position="111"/>
    </location>
</feature>
<dbReference type="PROSITE" id="PS50082">
    <property type="entry name" value="WD_REPEATS_2"/>
    <property type="match status" value="9"/>
</dbReference>
<comment type="similarity">
    <text evidence="5">Belongs to the WD repeat WDR3/UTP12 family.</text>
</comment>
<dbReference type="EMBL" id="SPOF01000101">
    <property type="protein sequence ID" value="TIB07359.1"/>
    <property type="molecule type" value="Genomic_DNA"/>
</dbReference>
<comment type="subcellular location">
    <subcellularLocation>
        <location evidence="1">Nucleus</location>
        <location evidence="1">Nucleolus</location>
    </subcellularLocation>
</comment>
<dbReference type="GO" id="GO:0030515">
    <property type="term" value="F:snoRNA binding"/>
    <property type="evidence" value="ECO:0007669"/>
    <property type="project" value="TreeGrafter"/>
</dbReference>
<feature type="repeat" description="WD" evidence="6">
    <location>
        <begin position="406"/>
        <end position="446"/>
    </location>
</feature>
<evidence type="ECO:0000259" key="8">
    <source>
        <dbReference type="Pfam" id="PF04003"/>
    </source>
</evidence>
<evidence type="ECO:0000256" key="7">
    <source>
        <dbReference type="SAM" id="Coils"/>
    </source>
</evidence>